<dbReference type="CDD" id="cd00957">
    <property type="entry name" value="Transaldolase_TalAB"/>
    <property type="match status" value="1"/>
</dbReference>
<accession>A0ABY1Z468</accession>
<evidence type="ECO:0000256" key="8">
    <source>
        <dbReference type="ARBA" id="ARBA00048810"/>
    </source>
</evidence>
<dbReference type="SUPFAM" id="SSF51569">
    <property type="entry name" value="Aldolase"/>
    <property type="match status" value="1"/>
</dbReference>
<dbReference type="NCBIfam" id="TIGR00874">
    <property type="entry name" value="talAB"/>
    <property type="match status" value="1"/>
</dbReference>
<comment type="subcellular location">
    <subcellularLocation>
        <location evidence="9">Cytoplasm</location>
    </subcellularLocation>
</comment>
<keyword evidence="9" id="KW-0963">Cytoplasm</keyword>
<protein>
    <recommendedName>
        <fullName evidence="4 9">Transaldolase</fullName>
        <ecNumber evidence="4 9">2.2.1.2</ecNumber>
    </recommendedName>
</protein>
<dbReference type="EMBL" id="QJUM01000020">
    <property type="protein sequence ID" value="TBV03297.1"/>
    <property type="molecule type" value="Genomic_DNA"/>
</dbReference>
<proteinExistence type="inferred from homology"/>
<dbReference type="PANTHER" id="PTHR10683">
    <property type="entry name" value="TRANSALDOLASE"/>
    <property type="match status" value="1"/>
</dbReference>
<dbReference type="PANTHER" id="PTHR10683:SF18">
    <property type="entry name" value="TRANSALDOLASE"/>
    <property type="match status" value="1"/>
</dbReference>
<evidence type="ECO:0000256" key="10">
    <source>
        <dbReference type="RuleBase" id="RU004155"/>
    </source>
</evidence>
<dbReference type="PROSITE" id="PS00958">
    <property type="entry name" value="TRANSALDOLASE_2"/>
    <property type="match status" value="1"/>
</dbReference>
<gene>
    <name evidence="9 11" type="primary">tal</name>
    <name evidence="11" type="ORF">DNK34_17060</name>
</gene>
<evidence type="ECO:0000256" key="4">
    <source>
        <dbReference type="ARBA" id="ARBA00013151"/>
    </source>
</evidence>
<dbReference type="PROSITE" id="PS01054">
    <property type="entry name" value="TRANSALDOLASE_1"/>
    <property type="match status" value="1"/>
</dbReference>
<dbReference type="Proteomes" id="UP000291334">
    <property type="component" value="Unassembled WGS sequence"/>
</dbReference>
<evidence type="ECO:0000256" key="1">
    <source>
        <dbReference type="ARBA" id="ARBA00003518"/>
    </source>
</evidence>
<keyword evidence="12" id="KW-1185">Reference proteome</keyword>
<dbReference type="Gene3D" id="3.20.20.70">
    <property type="entry name" value="Aldolase class I"/>
    <property type="match status" value="1"/>
</dbReference>
<evidence type="ECO:0000256" key="3">
    <source>
        <dbReference type="ARBA" id="ARBA00008012"/>
    </source>
</evidence>
<comment type="caution">
    <text evidence="11">The sequence shown here is derived from an EMBL/GenBank/DDBJ whole genome shotgun (WGS) entry which is preliminary data.</text>
</comment>
<dbReference type="Pfam" id="PF00923">
    <property type="entry name" value="TAL_FSA"/>
    <property type="match status" value="1"/>
</dbReference>
<dbReference type="EC" id="2.2.1.2" evidence="4 9"/>
<evidence type="ECO:0000256" key="7">
    <source>
        <dbReference type="ARBA" id="ARBA00023270"/>
    </source>
</evidence>
<evidence type="ECO:0000256" key="9">
    <source>
        <dbReference type="HAMAP-Rule" id="MF_00492"/>
    </source>
</evidence>
<comment type="catalytic activity">
    <reaction evidence="8 9 10">
        <text>D-sedoheptulose 7-phosphate + D-glyceraldehyde 3-phosphate = D-erythrose 4-phosphate + beta-D-fructose 6-phosphate</text>
        <dbReference type="Rhea" id="RHEA:17053"/>
        <dbReference type="ChEBI" id="CHEBI:16897"/>
        <dbReference type="ChEBI" id="CHEBI:57483"/>
        <dbReference type="ChEBI" id="CHEBI:57634"/>
        <dbReference type="ChEBI" id="CHEBI:59776"/>
        <dbReference type="EC" id="2.2.1.2"/>
    </reaction>
</comment>
<reference evidence="11 12" key="1">
    <citation type="submission" date="2018-06" db="EMBL/GenBank/DDBJ databases">
        <title>Three novel Pseudomonas species isolated from symptomatic oak.</title>
        <authorList>
            <person name="Bueno-Gonzalez V."/>
            <person name="Brady C."/>
        </authorList>
    </citation>
    <scope>NUCLEOTIDE SEQUENCE [LARGE SCALE GENOMIC DNA]</scope>
    <source>
        <strain evidence="11 12">P26B</strain>
    </source>
</reference>
<name>A0ABY1Z468_9GAMM</name>
<organism evidence="11 12">
    <name type="scientific">Phytopseudomonas dryadis</name>
    <dbReference type="NCBI Taxonomy" id="2487520"/>
    <lineage>
        <taxon>Bacteria</taxon>
        <taxon>Pseudomonadati</taxon>
        <taxon>Pseudomonadota</taxon>
        <taxon>Gammaproteobacteria</taxon>
        <taxon>Pseudomonadales</taxon>
        <taxon>Pseudomonadaceae</taxon>
        <taxon>Phytopseudomonas</taxon>
    </lineage>
</organism>
<comment type="pathway">
    <text evidence="2 9 10">Carbohydrate degradation; pentose phosphate pathway; D-glyceraldehyde 3-phosphate and beta-D-fructose 6-phosphate from D-ribose 5-phosphate and D-xylulose 5-phosphate (non-oxidative stage): step 2/3.</text>
</comment>
<evidence type="ECO:0000313" key="12">
    <source>
        <dbReference type="Proteomes" id="UP000291334"/>
    </source>
</evidence>
<evidence type="ECO:0000256" key="2">
    <source>
        <dbReference type="ARBA" id="ARBA00004857"/>
    </source>
</evidence>
<dbReference type="InterPro" id="IPR004730">
    <property type="entry name" value="Transaldolase_1"/>
</dbReference>
<keyword evidence="7 9" id="KW-0704">Schiff base</keyword>
<dbReference type="RefSeq" id="WP_131176196.1">
    <property type="nucleotide sequence ID" value="NZ_QJUM01000020.1"/>
</dbReference>
<dbReference type="InterPro" id="IPR001585">
    <property type="entry name" value="TAL/FSA"/>
</dbReference>
<dbReference type="InterPro" id="IPR013785">
    <property type="entry name" value="Aldolase_TIM"/>
</dbReference>
<keyword evidence="6 9" id="KW-0570">Pentose shunt</keyword>
<dbReference type="InterPro" id="IPR018225">
    <property type="entry name" value="Transaldolase_AS"/>
</dbReference>
<keyword evidence="5 9" id="KW-0808">Transferase</keyword>
<sequence length="321" mass="35406">MSSLLEQLKRHSLVVADSGDLEAIKRFQPEDATTNPSLVLKALQAGQYASQVEAALRWALLNSRSPHDVLSLAGDRLVVAMGLQILEQVPGKVSTEVPASLSFDTQATLARARALYRHYLEQGADGERVLVKIAATWEGIQAARQLEREGIHCNLTLIFNLAQARACAEAGVYLVSPFVGRILDWHQRQMPERSFSAENDPGVCSVREIHAYFKRHAYPTVVMAASFRNVDEILALAGCDRLTIGPSLLGELAGRSGELVPALNDAGRREARPEAFDEASLRWQMNEDAMATEKLAEGIRQFHADHLKLEALLSERLRALH</sequence>
<evidence type="ECO:0000313" key="11">
    <source>
        <dbReference type="EMBL" id="TBV03297.1"/>
    </source>
</evidence>
<dbReference type="HAMAP" id="MF_00492">
    <property type="entry name" value="Transaldolase_1"/>
    <property type="match status" value="1"/>
</dbReference>
<comment type="similarity">
    <text evidence="3 9 10">Belongs to the transaldolase family. Type 1 subfamily.</text>
</comment>
<evidence type="ECO:0000256" key="6">
    <source>
        <dbReference type="ARBA" id="ARBA00023126"/>
    </source>
</evidence>
<feature type="active site" description="Schiff-base intermediate with substrate" evidence="9">
    <location>
        <position position="132"/>
    </location>
</feature>
<evidence type="ECO:0000256" key="5">
    <source>
        <dbReference type="ARBA" id="ARBA00022679"/>
    </source>
</evidence>
<comment type="function">
    <text evidence="1 9 10">Transaldolase is important for the balance of metabolites in the pentose-phosphate pathway.</text>
</comment>